<evidence type="ECO:0000313" key="3">
    <source>
        <dbReference type="Proteomes" id="UP000077266"/>
    </source>
</evidence>
<gene>
    <name evidence="2" type="ORF">EXIGLDRAFT_829291</name>
</gene>
<dbReference type="InParanoid" id="A0A165PMX8"/>
<accession>A0A165PMX8</accession>
<feature type="domain" description="F-box" evidence="1">
    <location>
        <begin position="60"/>
        <end position="107"/>
    </location>
</feature>
<dbReference type="InterPro" id="IPR001810">
    <property type="entry name" value="F-box_dom"/>
</dbReference>
<protein>
    <recommendedName>
        <fullName evidence="1">F-box domain-containing protein</fullName>
    </recommendedName>
</protein>
<dbReference type="EMBL" id="KV425888">
    <property type="protein sequence ID" value="KZW02402.1"/>
    <property type="molecule type" value="Genomic_DNA"/>
</dbReference>
<dbReference type="Gene3D" id="1.20.1280.50">
    <property type="match status" value="1"/>
</dbReference>
<organism evidence="2 3">
    <name type="scientific">Exidia glandulosa HHB12029</name>
    <dbReference type="NCBI Taxonomy" id="1314781"/>
    <lineage>
        <taxon>Eukaryota</taxon>
        <taxon>Fungi</taxon>
        <taxon>Dikarya</taxon>
        <taxon>Basidiomycota</taxon>
        <taxon>Agaricomycotina</taxon>
        <taxon>Agaricomycetes</taxon>
        <taxon>Auriculariales</taxon>
        <taxon>Exidiaceae</taxon>
        <taxon>Exidia</taxon>
    </lineage>
</organism>
<name>A0A165PMX8_EXIGL</name>
<dbReference type="AlphaFoldDB" id="A0A165PMX8"/>
<evidence type="ECO:0000313" key="2">
    <source>
        <dbReference type="EMBL" id="KZW02402.1"/>
    </source>
</evidence>
<sequence>MMHLSQHRRSALQYAVQDILHDAAPTTGRIDYNTLSQVQTSIYDIVRQALQQYSRLLNDGAPINSLPSEIFNAILSHLTFTNVVAVSHVCQVWRSTVIENAALWANIIGHYNPFGYSSKLLNEDFLDRTQGTPLDLVLRIQRRETVDALEKHLFHVRRLALRIDSDVMIDWDDVQPLQRRHLKFARDVVAPLMCVLRSPAPLLENFRISWEDFGTDVEFPDIPVDIFAGISPLLRSVSAVGVRLPFHPYAAFVNVRQFVCRAPRMLPVGDMVHNLTRYLDLKHLIILKEPNLDSPILTENLELYDVLREIGPQLDILECSYFPNLPDILYDLRDHLPKLVELYCADPAYLMYWLIYPTDSIIRVRFGSRGGVQNTIEVTDAAGNIRRATAIMAPENSANLWGFIPLAVFSTLTSLSMHEHMWPDDYVLPPAYALLDLRIFLCTSDDAPTPLSGIFQLGTSSGPWTLPSLERVTLASITFAGPRVPDQPRESLTVAADDVQRFLVEHLTPTFRRNLHLECITLYEARNSGAVQALRNTVIEITSSMSAGFESLPDYRIDIWRFNQQPYHFDFL</sequence>
<dbReference type="SMART" id="SM00256">
    <property type="entry name" value="FBOX"/>
    <property type="match status" value="1"/>
</dbReference>
<dbReference type="InterPro" id="IPR036047">
    <property type="entry name" value="F-box-like_dom_sf"/>
</dbReference>
<evidence type="ECO:0000259" key="1">
    <source>
        <dbReference type="PROSITE" id="PS50181"/>
    </source>
</evidence>
<keyword evidence="3" id="KW-1185">Reference proteome</keyword>
<dbReference type="PROSITE" id="PS50181">
    <property type="entry name" value="FBOX"/>
    <property type="match status" value="1"/>
</dbReference>
<dbReference type="Pfam" id="PF12937">
    <property type="entry name" value="F-box-like"/>
    <property type="match status" value="1"/>
</dbReference>
<dbReference type="SUPFAM" id="SSF81383">
    <property type="entry name" value="F-box domain"/>
    <property type="match status" value="1"/>
</dbReference>
<dbReference type="OrthoDB" id="3181259at2759"/>
<feature type="non-terminal residue" evidence="2">
    <location>
        <position position="1"/>
    </location>
</feature>
<dbReference type="Proteomes" id="UP000077266">
    <property type="component" value="Unassembled WGS sequence"/>
</dbReference>
<proteinExistence type="predicted"/>
<reference evidence="2 3" key="1">
    <citation type="journal article" date="2016" name="Mol. Biol. Evol.">
        <title>Comparative Genomics of Early-Diverging Mushroom-Forming Fungi Provides Insights into the Origins of Lignocellulose Decay Capabilities.</title>
        <authorList>
            <person name="Nagy L.G."/>
            <person name="Riley R."/>
            <person name="Tritt A."/>
            <person name="Adam C."/>
            <person name="Daum C."/>
            <person name="Floudas D."/>
            <person name="Sun H."/>
            <person name="Yadav J.S."/>
            <person name="Pangilinan J."/>
            <person name="Larsson K.H."/>
            <person name="Matsuura K."/>
            <person name="Barry K."/>
            <person name="Labutti K."/>
            <person name="Kuo R."/>
            <person name="Ohm R.A."/>
            <person name="Bhattacharya S.S."/>
            <person name="Shirouzu T."/>
            <person name="Yoshinaga Y."/>
            <person name="Martin F.M."/>
            <person name="Grigoriev I.V."/>
            <person name="Hibbett D.S."/>
        </authorList>
    </citation>
    <scope>NUCLEOTIDE SEQUENCE [LARGE SCALE GENOMIC DNA]</scope>
    <source>
        <strain evidence="2 3">HHB12029</strain>
    </source>
</reference>